<dbReference type="PANTHER" id="PTHR30193:SF41">
    <property type="entry name" value="DIACETYLCHITOBIOSE UPTAKE SYSTEM PERMEASE PROTEIN NGCF"/>
    <property type="match status" value="1"/>
</dbReference>
<dbReference type="PROSITE" id="PS50928">
    <property type="entry name" value="ABC_TM1"/>
    <property type="match status" value="1"/>
</dbReference>
<dbReference type="Proteomes" id="UP001519363">
    <property type="component" value="Unassembled WGS sequence"/>
</dbReference>
<reference evidence="9 10" key="1">
    <citation type="submission" date="2021-03" db="EMBL/GenBank/DDBJ databases">
        <title>Sequencing the genomes of 1000 actinobacteria strains.</title>
        <authorList>
            <person name="Klenk H.-P."/>
        </authorList>
    </citation>
    <scope>NUCLEOTIDE SEQUENCE [LARGE SCALE GENOMIC DNA]</scope>
    <source>
        <strain evidence="9 10">DSM 44580</strain>
    </source>
</reference>
<evidence type="ECO:0000256" key="4">
    <source>
        <dbReference type="ARBA" id="ARBA00022692"/>
    </source>
</evidence>
<comment type="subcellular location">
    <subcellularLocation>
        <location evidence="1 7">Cell membrane</location>
        <topology evidence="1 7">Multi-pass membrane protein</topology>
    </subcellularLocation>
</comment>
<keyword evidence="3" id="KW-1003">Cell membrane</keyword>
<dbReference type="InterPro" id="IPR000515">
    <property type="entry name" value="MetI-like"/>
</dbReference>
<organism evidence="9 10">
    <name type="scientific">Crossiella equi</name>
    <dbReference type="NCBI Taxonomy" id="130796"/>
    <lineage>
        <taxon>Bacteria</taxon>
        <taxon>Bacillati</taxon>
        <taxon>Actinomycetota</taxon>
        <taxon>Actinomycetes</taxon>
        <taxon>Pseudonocardiales</taxon>
        <taxon>Pseudonocardiaceae</taxon>
        <taxon>Crossiella</taxon>
    </lineage>
</organism>
<evidence type="ECO:0000256" key="7">
    <source>
        <dbReference type="RuleBase" id="RU363032"/>
    </source>
</evidence>
<evidence type="ECO:0000256" key="2">
    <source>
        <dbReference type="ARBA" id="ARBA00022448"/>
    </source>
</evidence>
<dbReference type="InterPro" id="IPR035906">
    <property type="entry name" value="MetI-like_sf"/>
</dbReference>
<evidence type="ECO:0000259" key="8">
    <source>
        <dbReference type="PROSITE" id="PS50928"/>
    </source>
</evidence>
<sequence length="320" mass="35290">MAAPAVPAPAVRAPARRAGAGSAASGPLARRRRQIFWPFLLPALLVYVVFFIGPTAASVWISFHRWNGIGEMEPRGFDNYLLLLDDSVFLTSFANTMVILVGVGLATFVVSFAFTMVLREMRGRKFVRSVLFFPYIIAPLVLSVLWGFLFSNEGLVNAAWTAISGGDGPKWLSDHLFAIVAIGLVWINTGFYTTVIMAGVDRIPPELYEDCSLAGANAWQRFRYVTLPLSWEVVATAAVIWTISSLKIFEFIYAFGGTPNDMPTPGIWNSALFVYGQTFGNRVPQYQFGYASAAAVATLAVIIVLVVLLRRLMRREAIQF</sequence>
<dbReference type="Gene3D" id="1.10.3720.10">
    <property type="entry name" value="MetI-like"/>
    <property type="match status" value="1"/>
</dbReference>
<dbReference type="EMBL" id="JAGIOO010000001">
    <property type="protein sequence ID" value="MBP2478745.1"/>
    <property type="molecule type" value="Genomic_DNA"/>
</dbReference>
<keyword evidence="2 7" id="KW-0813">Transport</keyword>
<keyword evidence="6 7" id="KW-0472">Membrane</keyword>
<dbReference type="RefSeq" id="WP_209707642.1">
    <property type="nucleotide sequence ID" value="NZ_JAGIOO010000001.1"/>
</dbReference>
<dbReference type="CDD" id="cd06261">
    <property type="entry name" value="TM_PBP2"/>
    <property type="match status" value="1"/>
</dbReference>
<feature type="domain" description="ABC transmembrane type-1" evidence="8">
    <location>
        <begin position="84"/>
        <end position="309"/>
    </location>
</feature>
<feature type="transmembrane region" description="Helical" evidence="7">
    <location>
        <begin position="93"/>
        <end position="118"/>
    </location>
</feature>
<name>A0ABS5AQB4_9PSEU</name>
<keyword evidence="10" id="KW-1185">Reference proteome</keyword>
<evidence type="ECO:0000313" key="9">
    <source>
        <dbReference type="EMBL" id="MBP2478745.1"/>
    </source>
</evidence>
<comment type="similarity">
    <text evidence="7">Belongs to the binding-protein-dependent transport system permease family.</text>
</comment>
<feature type="transmembrane region" description="Helical" evidence="7">
    <location>
        <begin position="288"/>
        <end position="309"/>
    </location>
</feature>
<accession>A0ABS5AQB4</accession>
<keyword evidence="5 7" id="KW-1133">Transmembrane helix</keyword>
<dbReference type="InterPro" id="IPR051393">
    <property type="entry name" value="ABC_transporter_permease"/>
</dbReference>
<feature type="transmembrane region" description="Helical" evidence="7">
    <location>
        <begin position="229"/>
        <end position="255"/>
    </location>
</feature>
<dbReference type="Pfam" id="PF00528">
    <property type="entry name" value="BPD_transp_1"/>
    <property type="match status" value="1"/>
</dbReference>
<feature type="transmembrane region" description="Helical" evidence="7">
    <location>
        <begin position="130"/>
        <end position="150"/>
    </location>
</feature>
<evidence type="ECO:0000256" key="6">
    <source>
        <dbReference type="ARBA" id="ARBA00023136"/>
    </source>
</evidence>
<dbReference type="PANTHER" id="PTHR30193">
    <property type="entry name" value="ABC TRANSPORTER PERMEASE PROTEIN"/>
    <property type="match status" value="1"/>
</dbReference>
<evidence type="ECO:0000313" key="10">
    <source>
        <dbReference type="Proteomes" id="UP001519363"/>
    </source>
</evidence>
<comment type="caution">
    <text evidence="9">The sequence shown here is derived from an EMBL/GenBank/DDBJ whole genome shotgun (WGS) entry which is preliminary data.</text>
</comment>
<evidence type="ECO:0000256" key="3">
    <source>
        <dbReference type="ARBA" id="ARBA00022475"/>
    </source>
</evidence>
<evidence type="ECO:0000256" key="5">
    <source>
        <dbReference type="ARBA" id="ARBA00022989"/>
    </source>
</evidence>
<feature type="transmembrane region" description="Helical" evidence="7">
    <location>
        <begin position="39"/>
        <end position="63"/>
    </location>
</feature>
<dbReference type="SUPFAM" id="SSF161098">
    <property type="entry name" value="MetI-like"/>
    <property type="match status" value="1"/>
</dbReference>
<feature type="transmembrane region" description="Helical" evidence="7">
    <location>
        <begin position="176"/>
        <end position="200"/>
    </location>
</feature>
<proteinExistence type="inferred from homology"/>
<evidence type="ECO:0000256" key="1">
    <source>
        <dbReference type="ARBA" id="ARBA00004651"/>
    </source>
</evidence>
<protein>
    <submittedName>
        <fullName evidence="9">Raffinose/stachyose/melibiose transport system permease protein</fullName>
    </submittedName>
</protein>
<keyword evidence="4 7" id="KW-0812">Transmembrane</keyword>
<gene>
    <name evidence="9" type="ORF">JOF53_007617</name>
</gene>